<dbReference type="PANTHER" id="PTHR13903">
    <property type="entry name" value="PIRIN-RELATED"/>
    <property type="match status" value="1"/>
</dbReference>
<organism evidence="6 7">
    <name type="scientific">Cesiribacter andamanensis AMV16</name>
    <dbReference type="NCBI Taxonomy" id="1279009"/>
    <lineage>
        <taxon>Bacteria</taxon>
        <taxon>Pseudomonadati</taxon>
        <taxon>Bacteroidota</taxon>
        <taxon>Cytophagia</taxon>
        <taxon>Cytophagales</taxon>
        <taxon>Cesiribacteraceae</taxon>
        <taxon>Cesiribacter</taxon>
    </lineage>
</organism>
<dbReference type="Pfam" id="PF02678">
    <property type="entry name" value="Pirin"/>
    <property type="match status" value="1"/>
</dbReference>
<evidence type="ECO:0000313" key="7">
    <source>
        <dbReference type="Proteomes" id="UP000011910"/>
    </source>
</evidence>
<accession>M7N1M2</accession>
<keyword evidence="6" id="KW-0223">Dioxygenase</keyword>
<sequence>MPERNSSLPTKLTPFAMLDLVINARQASIGPGMEVRRILPFRLRRMVGPFIFMDHAGPVTIQPQAAASMDVLPHPHIGLSTVSYLFGGQVMHRDSLGVEQLIRPGEVNWMTAGSGIAHSERFEDPAVLAGSTLEMIQTWVALPEKDEEAAPSFANYQPELLPVFTDKGVWMRLIAGEAFGLKNGVSTHSPLFYLHVVLEAGARFGLPQGHSERGIYLAKGGIEVNGHRYGPGQLLVFSKGVDPVLSATEPTTLMLLGGEPLGERFIWWNFVSSRKERIEQAKADWKEGAYSAAPYRQRGVCAPARRQVETCRQPAAPGTILRRWAAPAS</sequence>
<keyword evidence="6" id="KW-0560">Oxidoreductase</keyword>
<feature type="binding site" evidence="2">
    <location>
        <position position="74"/>
    </location>
    <ligand>
        <name>Fe cation</name>
        <dbReference type="ChEBI" id="CHEBI:24875"/>
    </ligand>
</feature>
<evidence type="ECO:0000313" key="6">
    <source>
        <dbReference type="EMBL" id="EMR01192.1"/>
    </source>
</evidence>
<proteinExistence type="inferred from homology"/>
<evidence type="ECO:0000256" key="1">
    <source>
        <dbReference type="ARBA" id="ARBA00008416"/>
    </source>
</evidence>
<protein>
    <submittedName>
        <fullName evidence="6">Quercetin 2,3-dioxygenase</fullName>
        <ecNumber evidence="6">1.13.11.24</ecNumber>
    </submittedName>
</protein>
<dbReference type="STRING" id="1279009.ADICEAN_03672"/>
<gene>
    <name evidence="6" type="primary">yhhW_2</name>
    <name evidence="6" type="ORF">ADICEAN_03672</name>
</gene>
<dbReference type="eggNOG" id="COG1741">
    <property type="taxonomic scope" value="Bacteria"/>
</dbReference>
<comment type="caution">
    <text evidence="6">The sequence shown here is derived from an EMBL/GenBank/DDBJ whole genome shotgun (WGS) entry which is preliminary data.</text>
</comment>
<feature type="binding site" evidence="2">
    <location>
        <position position="76"/>
    </location>
    <ligand>
        <name>Fe cation</name>
        <dbReference type="ChEBI" id="CHEBI:24875"/>
    </ligand>
</feature>
<dbReference type="Pfam" id="PF05726">
    <property type="entry name" value="Pirin_C"/>
    <property type="match status" value="1"/>
</dbReference>
<keyword evidence="2" id="KW-0408">Iron</keyword>
<evidence type="ECO:0000259" key="5">
    <source>
        <dbReference type="Pfam" id="PF05726"/>
    </source>
</evidence>
<dbReference type="CDD" id="cd02247">
    <property type="entry name" value="cupin_pirin_C"/>
    <property type="match status" value="1"/>
</dbReference>
<keyword evidence="2" id="KW-0479">Metal-binding</keyword>
<dbReference type="PANTHER" id="PTHR13903:SF8">
    <property type="entry name" value="PIRIN"/>
    <property type="match status" value="1"/>
</dbReference>
<dbReference type="GO" id="GO:0046872">
    <property type="term" value="F:metal ion binding"/>
    <property type="evidence" value="ECO:0007669"/>
    <property type="project" value="UniProtKB-KW"/>
</dbReference>
<evidence type="ECO:0000256" key="3">
    <source>
        <dbReference type="RuleBase" id="RU003457"/>
    </source>
</evidence>
<feature type="domain" description="Pirin C-terminal" evidence="5">
    <location>
        <begin position="193"/>
        <end position="289"/>
    </location>
</feature>
<feature type="binding site" evidence="2">
    <location>
        <position position="120"/>
    </location>
    <ligand>
        <name>Fe cation</name>
        <dbReference type="ChEBI" id="CHEBI:24875"/>
    </ligand>
</feature>
<dbReference type="GO" id="GO:0008127">
    <property type="term" value="F:quercetin 2,3-dioxygenase activity"/>
    <property type="evidence" value="ECO:0007669"/>
    <property type="project" value="UniProtKB-EC"/>
</dbReference>
<evidence type="ECO:0000259" key="4">
    <source>
        <dbReference type="Pfam" id="PF02678"/>
    </source>
</evidence>
<dbReference type="CDD" id="cd02909">
    <property type="entry name" value="cupin_pirin_N"/>
    <property type="match status" value="1"/>
</dbReference>
<dbReference type="Proteomes" id="UP000011910">
    <property type="component" value="Unassembled WGS sequence"/>
</dbReference>
<dbReference type="InterPro" id="IPR003829">
    <property type="entry name" value="Pirin_N_dom"/>
</dbReference>
<dbReference type="InterPro" id="IPR012093">
    <property type="entry name" value="Pirin"/>
</dbReference>
<comment type="cofactor">
    <cofactor evidence="2">
        <name>Fe cation</name>
        <dbReference type="ChEBI" id="CHEBI:24875"/>
    </cofactor>
    <text evidence="2">Binds 1 Fe cation per subunit.</text>
</comment>
<dbReference type="AlphaFoldDB" id="M7N1M2"/>
<keyword evidence="7" id="KW-1185">Reference proteome</keyword>
<dbReference type="EMBL" id="AODQ01000136">
    <property type="protein sequence ID" value="EMR01192.1"/>
    <property type="molecule type" value="Genomic_DNA"/>
</dbReference>
<dbReference type="InterPro" id="IPR014710">
    <property type="entry name" value="RmlC-like_jellyroll"/>
</dbReference>
<evidence type="ECO:0000256" key="2">
    <source>
        <dbReference type="PIRSR" id="PIRSR006232-1"/>
    </source>
</evidence>
<dbReference type="InterPro" id="IPR008778">
    <property type="entry name" value="Pirin_C_dom"/>
</dbReference>
<dbReference type="SUPFAM" id="SSF51182">
    <property type="entry name" value="RmlC-like cupins"/>
    <property type="match status" value="1"/>
</dbReference>
<name>M7N1M2_9BACT</name>
<dbReference type="InterPro" id="IPR011051">
    <property type="entry name" value="RmlC_Cupin_sf"/>
</dbReference>
<dbReference type="EC" id="1.13.11.24" evidence="6"/>
<dbReference type="PIRSF" id="PIRSF006232">
    <property type="entry name" value="Pirin"/>
    <property type="match status" value="1"/>
</dbReference>
<dbReference type="PATRIC" id="fig|1279009.4.peg.3718"/>
<comment type="similarity">
    <text evidence="1 3">Belongs to the pirin family.</text>
</comment>
<reference evidence="6 7" key="1">
    <citation type="journal article" date="2013" name="Genome Announc.">
        <title>Draft Genome Sequence of Cesiribacter andamanensis Strain AMV16T, Isolated from a Soil Sample from a Mud Volcano in the Andaman Islands, India.</title>
        <authorList>
            <person name="Shivaji S."/>
            <person name="Ara S."/>
            <person name="Begum Z."/>
            <person name="Srinivas T.N."/>
            <person name="Singh A."/>
            <person name="Kumar Pinnaka A."/>
        </authorList>
    </citation>
    <scope>NUCLEOTIDE SEQUENCE [LARGE SCALE GENOMIC DNA]</scope>
    <source>
        <strain evidence="6 7">AMV16</strain>
    </source>
</reference>
<feature type="binding site" evidence="2">
    <location>
        <position position="118"/>
    </location>
    <ligand>
        <name>Fe cation</name>
        <dbReference type="ChEBI" id="CHEBI:24875"/>
    </ligand>
</feature>
<dbReference type="Gene3D" id="2.60.120.10">
    <property type="entry name" value="Jelly Rolls"/>
    <property type="match status" value="2"/>
</dbReference>
<feature type="domain" description="Pirin N-terminal" evidence="4">
    <location>
        <begin position="34"/>
        <end position="140"/>
    </location>
</feature>